<feature type="non-terminal residue" evidence="10">
    <location>
        <position position="242"/>
    </location>
</feature>
<dbReference type="AlphaFoldDB" id="A0A381XYT2"/>
<proteinExistence type="inferred from homology"/>
<dbReference type="GO" id="GO:0005829">
    <property type="term" value="C:cytosol"/>
    <property type="evidence" value="ECO:0007669"/>
    <property type="project" value="TreeGrafter"/>
</dbReference>
<evidence type="ECO:0000256" key="9">
    <source>
        <dbReference type="ARBA" id="ARBA00048258"/>
    </source>
</evidence>
<comment type="catalytic activity">
    <reaction evidence="9">
        <text>(R)-pantoate + beta-alanine + ATP = (R)-pantothenate + AMP + diphosphate + H(+)</text>
        <dbReference type="Rhea" id="RHEA:10912"/>
        <dbReference type="ChEBI" id="CHEBI:15378"/>
        <dbReference type="ChEBI" id="CHEBI:15980"/>
        <dbReference type="ChEBI" id="CHEBI:29032"/>
        <dbReference type="ChEBI" id="CHEBI:30616"/>
        <dbReference type="ChEBI" id="CHEBI:33019"/>
        <dbReference type="ChEBI" id="CHEBI:57966"/>
        <dbReference type="ChEBI" id="CHEBI:456215"/>
        <dbReference type="EC" id="6.3.2.1"/>
    </reaction>
</comment>
<dbReference type="InterPro" id="IPR003721">
    <property type="entry name" value="Pantoate_ligase"/>
</dbReference>
<reference evidence="10" key="1">
    <citation type="submission" date="2018-05" db="EMBL/GenBank/DDBJ databases">
        <authorList>
            <person name="Lanie J.A."/>
            <person name="Ng W.-L."/>
            <person name="Kazmierczak K.M."/>
            <person name="Andrzejewski T.M."/>
            <person name="Davidsen T.M."/>
            <person name="Wayne K.J."/>
            <person name="Tettelin H."/>
            <person name="Glass J.I."/>
            <person name="Rusch D."/>
            <person name="Podicherti R."/>
            <person name="Tsui H.-C.T."/>
            <person name="Winkler M.E."/>
        </authorList>
    </citation>
    <scope>NUCLEOTIDE SEQUENCE</scope>
</reference>
<keyword evidence="5" id="KW-0566">Pantothenate biosynthesis</keyword>
<dbReference type="NCBIfam" id="TIGR00018">
    <property type="entry name" value="panC"/>
    <property type="match status" value="1"/>
</dbReference>
<dbReference type="GO" id="GO:0015940">
    <property type="term" value="P:pantothenate biosynthetic process"/>
    <property type="evidence" value="ECO:0007669"/>
    <property type="project" value="UniProtKB-UniPathway"/>
</dbReference>
<dbReference type="NCBIfam" id="TIGR00125">
    <property type="entry name" value="cyt_tran_rel"/>
    <property type="match status" value="1"/>
</dbReference>
<evidence type="ECO:0000256" key="6">
    <source>
        <dbReference type="ARBA" id="ARBA00022741"/>
    </source>
</evidence>
<evidence type="ECO:0000256" key="3">
    <source>
        <dbReference type="ARBA" id="ARBA00012219"/>
    </source>
</evidence>
<sequence length="242" mass="27566">LRDELTETRKLKKKISLVPTMGNIHEGHLSLIKNAQKLSDYVVVSIFVNPTQFIAGEDFNEYPRTLDSDIELISKLNVNLVFIPEAIELYPINNKISTEVSIPELESIYCGKHRPGHFRGVATIVSKLFNIVQPDIAIFGEKDYQQLLIIRSLVKNLFLPIEIISLPTVREASGLAMSSRNNYLTEPERQKAPMLYECIKTTVNSIINGVKDYEKLEKEAKLFLQEAGFKIEYYNICDSETL</sequence>
<dbReference type="HAMAP" id="MF_00158">
    <property type="entry name" value="PanC"/>
    <property type="match status" value="1"/>
</dbReference>
<keyword evidence="4" id="KW-0436">Ligase</keyword>
<evidence type="ECO:0000256" key="4">
    <source>
        <dbReference type="ARBA" id="ARBA00022598"/>
    </source>
</evidence>
<evidence type="ECO:0000256" key="8">
    <source>
        <dbReference type="ARBA" id="ARBA00032806"/>
    </source>
</evidence>
<comment type="similarity">
    <text evidence="2">Belongs to the pantothenate synthetase family.</text>
</comment>
<dbReference type="CDD" id="cd00560">
    <property type="entry name" value="PanC"/>
    <property type="match status" value="1"/>
</dbReference>
<keyword evidence="6" id="KW-0547">Nucleotide-binding</keyword>
<organism evidence="10">
    <name type="scientific">marine metagenome</name>
    <dbReference type="NCBI Taxonomy" id="408172"/>
    <lineage>
        <taxon>unclassified sequences</taxon>
        <taxon>metagenomes</taxon>
        <taxon>ecological metagenomes</taxon>
    </lineage>
</organism>
<dbReference type="InterPro" id="IPR042176">
    <property type="entry name" value="Pantoate_ligase_C"/>
</dbReference>
<dbReference type="EC" id="6.3.2.1" evidence="3"/>
<comment type="pathway">
    <text evidence="1">Cofactor biosynthesis; (R)-pantothenate biosynthesis; (R)-pantothenate from (R)-pantoate and beta-alanine: step 1/1.</text>
</comment>
<protein>
    <recommendedName>
        <fullName evidence="3">pantoate--beta-alanine ligase (AMP-forming)</fullName>
        <ecNumber evidence="3">6.3.2.1</ecNumber>
    </recommendedName>
    <alternativeName>
        <fullName evidence="8">Pantoate-activating enzyme</fullName>
    </alternativeName>
</protein>
<dbReference type="GO" id="GO:0004592">
    <property type="term" value="F:pantoate-beta-alanine ligase activity"/>
    <property type="evidence" value="ECO:0007669"/>
    <property type="project" value="UniProtKB-EC"/>
</dbReference>
<evidence type="ECO:0000256" key="2">
    <source>
        <dbReference type="ARBA" id="ARBA00009256"/>
    </source>
</evidence>
<dbReference type="InterPro" id="IPR004821">
    <property type="entry name" value="Cyt_trans-like"/>
</dbReference>
<dbReference type="Gene3D" id="3.40.50.620">
    <property type="entry name" value="HUPs"/>
    <property type="match status" value="1"/>
</dbReference>
<dbReference type="Gene3D" id="3.30.1300.10">
    <property type="entry name" value="Pantoate-beta-alanine ligase, C-terminal domain"/>
    <property type="match status" value="1"/>
</dbReference>
<dbReference type="PANTHER" id="PTHR21299">
    <property type="entry name" value="CYTIDYLATE KINASE/PANTOATE-BETA-ALANINE LIGASE"/>
    <property type="match status" value="1"/>
</dbReference>
<gene>
    <name evidence="10" type="ORF">METZ01_LOCUS122803</name>
</gene>
<dbReference type="Pfam" id="PF02569">
    <property type="entry name" value="Pantoate_ligase"/>
    <property type="match status" value="1"/>
</dbReference>
<feature type="non-terminal residue" evidence="10">
    <location>
        <position position="1"/>
    </location>
</feature>
<evidence type="ECO:0000256" key="5">
    <source>
        <dbReference type="ARBA" id="ARBA00022655"/>
    </source>
</evidence>
<dbReference type="GO" id="GO:0005524">
    <property type="term" value="F:ATP binding"/>
    <property type="evidence" value="ECO:0007669"/>
    <property type="project" value="UniProtKB-KW"/>
</dbReference>
<evidence type="ECO:0000256" key="1">
    <source>
        <dbReference type="ARBA" id="ARBA00004990"/>
    </source>
</evidence>
<keyword evidence="7" id="KW-0067">ATP-binding</keyword>
<dbReference type="PANTHER" id="PTHR21299:SF1">
    <property type="entry name" value="PANTOATE--BETA-ALANINE LIGASE"/>
    <property type="match status" value="1"/>
</dbReference>
<dbReference type="FunFam" id="3.40.50.620:FF:000013">
    <property type="entry name" value="Pantothenate synthetase"/>
    <property type="match status" value="1"/>
</dbReference>
<dbReference type="UniPathway" id="UPA00028">
    <property type="reaction ID" value="UER00005"/>
</dbReference>
<evidence type="ECO:0000313" key="10">
    <source>
        <dbReference type="EMBL" id="SVA69949.1"/>
    </source>
</evidence>
<evidence type="ECO:0000256" key="7">
    <source>
        <dbReference type="ARBA" id="ARBA00022840"/>
    </source>
</evidence>
<dbReference type="InterPro" id="IPR014729">
    <property type="entry name" value="Rossmann-like_a/b/a_fold"/>
</dbReference>
<accession>A0A381XYT2</accession>
<dbReference type="SUPFAM" id="SSF52374">
    <property type="entry name" value="Nucleotidylyl transferase"/>
    <property type="match status" value="1"/>
</dbReference>
<name>A0A381XYT2_9ZZZZ</name>
<dbReference type="EMBL" id="UINC01016881">
    <property type="protein sequence ID" value="SVA69949.1"/>
    <property type="molecule type" value="Genomic_DNA"/>
</dbReference>